<keyword evidence="7 8" id="KW-0472">Membrane</keyword>
<reference evidence="9 10" key="1">
    <citation type="submission" date="2019-09" db="EMBL/GenBank/DDBJ databases">
        <title>In-depth cultivation of the pig gut microbiome towards novel bacterial diversity and tailored functional studies.</title>
        <authorList>
            <person name="Wylensek D."/>
            <person name="Hitch T.C.A."/>
            <person name="Clavel T."/>
        </authorList>
    </citation>
    <scope>NUCLEOTIDE SEQUENCE [LARGE SCALE GENOMIC DNA]</scope>
    <source>
        <strain evidence="9 10">WCA3-693-APC-4?</strain>
    </source>
</reference>
<dbReference type="PANTHER" id="PTHR34975:SF2">
    <property type="entry name" value="SPORE GERMINATION PROTEIN A2"/>
    <property type="match status" value="1"/>
</dbReference>
<sequence>MENKKISSSQYKSLMVIFIFGTSLIFVGNIHGEEDIWISILIAIAMSMPLALIYGKIAKLFPKMGLFDIFIKTYGKVLGKFFILAYSFHFFHLATMILRSMTEYIQVASLPDTSQYTTGILIIYTINAGLSAFSTWAKLILPIVILLIITTIILGFNQFDYSYLMPILYNGLKPVMVNSYLFITFPFAETIVFLVFSAYADDNNDFTKVYIHGILIGGFFLFINVFRNILLLGFPNVNNVLFRSDFATSIITISNFIQRIEIIVSSNLTLTSFAKATTYLYAASLGFIKLFNIKNIKDFSLSYVL</sequence>
<dbReference type="EMBL" id="VUNQ01000002">
    <property type="protein sequence ID" value="MSU00203.1"/>
    <property type="molecule type" value="Genomic_DNA"/>
</dbReference>
<comment type="subcellular location">
    <subcellularLocation>
        <location evidence="1">Membrane</location>
        <topology evidence="1">Multi-pass membrane protein</topology>
    </subcellularLocation>
</comment>
<evidence type="ECO:0000313" key="9">
    <source>
        <dbReference type="EMBL" id="MSU00203.1"/>
    </source>
</evidence>
<feature type="transmembrane region" description="Helical" evidence="8">
    <location>
        <begin position="12"/>
        <end position="30"/>
    </location>
</feature>
<evidence type="ECO:0000256" key="3">
    <source>
        <dbReference type="ARBA" id="ARBA00022448"/>
    </source>
</evidence>
<organism evidence="9 10">
    <name type="scientific">Tissierella pigra</name>
    <dbReference type="NCBI Taxonomy" id="2607614"/>
    <lineage>
        <taxon>Bacteria</taxon>
        <taxon>Bacillati</taxon>
        <taxon>Bacillota</taxon>
        <taxon>Tissierellia</taxon>
        <taxon>Tissierellales</taxon>
        <taxon>Tissierellaceae</taxon>
        <taxon>Tissierella</taxon>
    </lineage>
</organism>
<keyword evidence="3" id="KW-0813">Transport</keyword>
<feature type="transmembrane region" description="Helical" evidence="8">
    <location>
        <begin position="113"/>
        <end position="132"/>
    </location>
</feature>
<comment type="similarity">
    <text evidence="2">Belongs to the amino acid-polyamine-organocation (APC) superfamily. Spore germination protein (SGP) (TC 2.A.3.9) family.</text>
</comment>
<evidence type="ECO:0000256" key="7">
    <source>
        <dbReference type="ARBA" id="ARBA00023136"/>
    </source>
</evidence>
<keyword evidence="4" id="KW-0309">Germination</keyword>
<feature type="transmembrane region" description="Helical" evidence="8">
    <location>
        <begin position="139"/>
        <end position="159"/>
    </location>
</feature>
<keyword evidence="6 8" id="KW-1133">Transmembrane helix</keyword>
<protein>
    <submittedName>
        <fullName evidence="9">GerAB/ArcD/ProY family transporter</fullName>
    </submittedName>
</protein>
<dbReference type="GO" id="GO:0016020">
    <property type="term" value="C:membrane"/>
    <property type="evidence" value="ECO:0007669"/>
    <property type="project" value="UniProtKB-SubCell"/>
</dbReference>
<feature type="transmembrane region" description="Helical" evidence="8">
    <location>
        <begin position="209"/>
        <end position="234"/>
    </location>
</feature>
<evidence type="ECO:0000256" key="8">
    <source>
        <dbReference type="SAM" id="Phobius"/>
    </source>
</evidence>
<dbReference type="NCBIfam" id="TIGR00912">
    <property type="entry name" value="2A0309"/>
    <property type="match status" value="1"/>
</dbReference>
<evidence type="ECO:0000313" key="10">
    <source>
        <dbReference type="Proteomes" id="UP000469523"/>
    </source>
</evidence>
<accession>A0A6N7XS15</accession>
<evidence type="ECO:0000256" key="5">
    <source>
        <dbReference type="ARBA" id="ARBA00022692"/>
    </source>
</evidence>
<evidence type="ECO:0000256" key="6">
    <source>
        <dbReference type="ARBA" id="ARBA00022989"/>
    </source>
</evidence>
<keyword evidence="10" id="KW-1185">Reference proteome</keyword>
<comment type="caution">
    <text evidence="9">The sequence shown here is derived from an EMBL/GenBank/DDBJ whole genome shotgun (WGS) entry which is preliminary data.</text>
</comment>
<dbReference type="Proteomes" id="UP000469523">
    <property type="component" value="Unassembled WGS sequence"/>
</dbReference>
<dbReference type="InterPro" id="IPR004761">
    <property type="entry name" value="Spore_GerAB"/>
</dbReference>
<gene>
    <name evidence="9" type="ORF">FYJ83_01815</name>
</gene>
<keyword evidence="5 8" id="KW-0812">Transmembrane</keyword>
<evidence type="ECO:0000256" key="4">
    <source>
        <dbReference type="ARBA" id="ARBA00022544"/>
    </source>
</evidence>
<dbReference type="RefSeq" id="WP_154438507.1">
    <property type="nucleotide sequence ID" value="NZ_VUNQ01000002.1"/>
</dbReference>
<feature type="transmembrane region" description="Helical" evidence="8">
    <location>
        <begin position="77"/>
        <end position="101"/>
    </location>
</feature>
<name>A0A6N7XS15_9FIRM</name>
<evidence type="ECO:0000256" key="1">
    <source>
        <dbReference type="ARBA" id="ARBA00004141"/>
    </source>
</evidence>
<dbReference type="GO" id="GO:0009847">
    <property type="term" value="P:spore germination"/>
    <property type="evidence" value="ECO:0007669"/>
    <property type="project" value="InterPro"/>
</dbReference>
<proteinExistence type="inferred from homology"/>
<dbReference type="PANTHER" id="PTHR34975">
    <property type="entry name" value="SPORE GERMINATION PROTEIN A2"/>
    <property type="match status" value="1"/>
</dbReference>
<dbReference type="AlphaFoldDB" id="A0A6N7XS15"/>
<feature type="transmembrane region" description="Helical" evidence="8">
    <location>
        <begin position="36"/>
        <end position="57"/>
    </location>
</feature>
<feature type="transmembrane region" description="Helical" evidence="8">
    <location>
        <begin position="179"/>
        <end position="200"/>
    </location>
</feature>
<dbReference type="Pfam" id="PF03845">
    <property type="entry name" value="Spore_permease"/>
    <property type="match status" value="1"/>
</dbReference>
<evidence type="ECO:0000256" key="2">
    <source>
        <dbReference type="ARBA" id="ARBA00007998"/>
    </source>
</evidence>